<dbReference type="Proteomes" id="UP000054047">
    <property type="component" value="Unassembled WGS sequence"/>
</dbReference>
<evidence type="ECO:0000256" key="1">
    <source>
        <dbReference type="ARBA" id="ARBA00022690"/>
    </source>
</evidence>
<keyword evidence="1" id="KW-0646">Protease inhibitor</keyword>
<protein>
    <submittedName>
        <fullName evidence="5">Trypsin Inhibitor like cysteine rich domain protein</fullName>
    </submittedName>
</protein>
<gene>
    <name evidence="5" type="ORF">ANCDUO_14596</name>
</gene>
<accession>A0A0C2GDS9</accession>
<keyword evidence="2" id="KW-0722">Serine protease inhibitor</keyword>
<dbReference type="CDD" id="cd19941">
    <property type="entry name" value="TIL"/>
    <property type="match status" value="1"/>
</dbReference>
<evidence type="ECO:0000259" key="4">
    <source>
        <dbReference type="Pfam" id="PF01826"/>
    </source>
</evidence>
<evidence type="ECO:0000313" key="6">
    <source>
        <dbReference type="Proteomes" id="UP000054047"/>
    </source>
</evidence>
<feature type="domain" description="TIL" evidence="4">
    <location>
        <begin position="90"/>
        <end position="141"/>
    </location>
</feature>
<name>A0A0C2GDS9_9BILA</name>
<keyword evidence="6" id="KW-1185">Reference proteome</keyword>
<dbReference type="GO" id="GO:0004867">
    <property type="term" value="F:serine-type endopeptidase inhibitor activity"/>
    <property type="evidence" value="ECO:0007669"/>
    <property type="project" value="UniProtKB-KW"/>
</dbReference>
<dbReference type="SUPFAM" id="SSF57567">
    <property type="entry name" value="Serine protease inhibitors"/>
    <property type="match status" value="1"/>
</dbReference>
<evidence type="ECO:0000256" key="3">
    <source>
        <dbReference type="ARBA" id="ARBA00023157"/>
    </source>
</evidence>
<organism evidence="5 6">
    <name type="scientific">Ancylostoma duodenale</name>
    <dbReference type="NCBI Taxonomy" id="51022"/>
    <lineage>
        <taxon>Eukaryota</taxon>
        <taxon>Metazoa</taxon>
        <taxon>Ecdysozoa</taxon>
        <taxon>Nematoda</taxon>
        <taxon>Chromadorea</taxon>
        <taxon>Rhabditida</taxon>
        <taxon>Rhabditina</taxon>
        <taxon>Rhabditomorpha</taxon>
        <taxon>Strongyloidea</taxon>
        <taxon>Ancylostomatidae</taxon>
        <taxon>Ancylostomatinae</taxon>
        <taxon>Ancylostoma</taxon>
    </lineage>
</organism>
<dbReference type="InterPro" id="IPR002919">
    <property type="entry name" value="TIL_dom"/>
</dbReference>
<dbReference type="PANTHER" id="PTHR23259">
    <property type="entry name" value="RIDDLE"/>
    <property type="match status" value="1"/>
</dbReference>
<dbReference type="EMBL" id="KN737677">
    <property type="protein sequence ID" value="KIH55251.1"/>
    <property type="molecule type" value="Genomic_DNA"/>
</dbReference>
<dbReference type="InterPro" id="IPR036084">
    <property type="entry name" value="Ser_inhib-like_sf"/>
</dbReference>
<keyword evidence="3" id="KW-1015">Disulfide bond</keyword>
<proteinExistence type="predicted"/>
<evidence type="ECO:0000256" key="2">
    <source>
        <dbReference type="ARBA" id="ARBA00022900"/>
    </source>
</evidence>
<evidence type="ECO:0000313" key="5">
    <source>
        <dbReference type="EMBL" id="KIH55251.1"/>
    </source>
</evidence>
<dbReference type="PANTHER" id="PTHR23259:SF70">
    <property type="entry name" value="ACCESSORY GLAND PROTEIN ACP62F-RELATED"/>
    <property type="match status" value="1"/>
</dbReference>
<dbReference type="Pfam" id="PF01826">
    <property type="entry name" value="TIL"/>
    <property type="match status" value="1"/>
</dbReference>
<dbReference type="Gene3D" id="2.10.25.10">
    <property type="entry name" value="Laminin"/>
    <property type="match status" value="1"/>
</dbReference>
<reference evidence="5 6" key="1">
    <citation type="submission" date="2013-12" db="EMBL/GenBank/DDBJ databases">
        <title>Draft genome of the parsitic nematode Ancylostoma duodenale.</title>
        <authorList>
            <person name="Mitreva M."/>
        </authorList>
    </citation>
    <scope>NUCLEOTIDE SEQUENCE [LARGE SCALE GENOMIC DNA]</scope>
    <source>
        <strain evidence="5 6">Zhejiang</strain>
    </source>
</reference>
<dbReference type="InterPro" id="IPR051368">
    <property type="entry name" value="SerProtInhib-TIL_Domain"/>
</dbReference>
<dbReference type="AlphaFoldDB" id="A0A0C2GDS9"/>
<sequence length="141" mass="15250">MKVFEKAGVYKNGRQQKDTQFRSVGGPGCDHDLSSLKLAFNYEKETELRTSGPPLERPHSMNSMSNILKLAIIALVLVLAHSQLDEEGVCGENEVSTGCYKGCEPACPHVGCARFCGFGGCTCKPGYVRNASGKCVSRDQC</sequence>